<evidence type="ECO:0000313" key="2">
    <source>
        <dbReference type="Proteomes" id="UP000799778"/>
    </source>
</evidence>
<evidence type="ECO:0000313" key="1">
    <source>
        <dbReference type="EMBL" id="KAF2013799.1"/>
    </source>
</evidence>
<proteinExistence type="predicted"/>
<dbReference type="GeneID" id="54279731"/>
<keyword evidence="2" id="KW-1185">Reference proteome</keyword>
<dbReference type="EMBL" id="ML978071">
    <property type="protein sequence ID" value="KAF2013799.1"/>
    <property type="molecule type" value="Genomic_DNA"/>
</dbReference>
<dbReference type="Proteomes" id="UP000799778">
    <property type="component" value="Unassembled WGS sequence"/>
</dbReference>
<organism evidence="1 2">
    <name type="scientific">Aaosphaeria arxii CBS 175.79</name>
    <dbReference type="NCBI Taxonomy" id="1450172"/>
    <lineage>
        <taxon>Eukaryota</taxon>
        <taxon>Fungi</taxon>
        <taxon>Dikarya</taxon>
        <taxon>Ascomycota</taxon>
        <taxon>Pezizomycotina</taxon>
        <taxon>Dothideomycetes</taxon>
        <taxon>Pleosporomycetidae</taxon>
        <taxon>Pleosporales</taxon>
        <taxon>Pleosporales incertae sedis</taxon>
        <taxon>Aaosphaeria</taxon>
    </lineage>
</organism>
<accession>A0A6A5XLR0</accession>
<dbReference type="RefSeq" id="XP_033382138.1">
    <property type="nucleotide sequence ID" value="XM_033522334.1"/>
</dbReference>
<sequence length="181" mass="19179">MLQKWGAELCSPCCSLLGSADSICSHPACLHDCTSVSISNKMPYPIQGAKACKTQTTERTQHRGKGKGTKECTLCLQTCRTINEGFLEAVIIGCGPHVKHNPADNTPDWAGSSMLLTLAVANSSDMAVFLPCSRASSLDTSHPSISILPSSPFGYYPPRLCHIAPGLLLFPNSTPSTTTGL</sequence>
<reference evidence="1" key="1">
    <citation type="journal article" date="2020" name="Stud. Mycol.">
        <title>101 Dothideomycetes genomes: a test case for predicting lifestyles and emergence of pathogens.</title>
        <authorList>
            <person name="Haridas S."/>
            <person name="Albert R."/>
            <person name="Binder M."/>
            <person name="Bloem J."/>
            <person name="Labutti K."/>
            <person name="Salamov A."/>
            <person name="Andreopoulos B."/>
            <person name="Baker S."/>
            <person name="Barry K."/>
            <person name="Bills G."/>
            <person name="Bluhm B."/>
            <person name="Cannon C."/>
            <person name="Castanera R."/>
            <person name="Culley D."/>
            <person name="Daum C."/>
            <person name="Ezra D."/>
            <person name="Gonzalez J."/>
            <person name="Henrissat B."/>
            <person name="Kuo A."/>
            <person name="Liang C."/>
            <person name="Lipzen A."/>
            <person name="Lutzoni F."/>
            <person name="Magnuson J."/>
            <person name="Mondo S."/>
            <person name="Nolan M."/>
            <person name="Ohm R."/>
            <person name="Pangilinan J."/>
            <person name="Park H.-J."/>
            <person name="Ramirez L."/>
            <person name="Alfaro M."/>
            <person name="Sun H."/>
            <person name="Tritt A."/>
            <person name="Yoshinaga Y."/>
            <person name="Zwiers L.-H."/>
            <person name="Turgeon B."/>
            <person name="Goodwin S."/>
            <person name="Spatafora J."/>
            <person name="Crous P."/>
            <person name="Grigoriev I."/>
        </authorList>
    </citation>
    <scope>NUCLEOTIDE SEQUENCE</scope>
    <source>
        <strain evidence="1">CBS 175.79</strain>
    </source>
</reference>
<name>A0A6A5XLR0_9PLEO</name>
<gene>
    <name evidence="1" type="ORF">BU24DRAFT_247519</name>
</gene>
<dbReference type="AlphaFoldDB" id="A0A6A5XLR0"/>
<protein>
    <submittedName>
        <fullName evidence="1">Uncharacterized protein</fullName>
    </submittedName>
</protein>